<name>W7IQ80_9PSEU</name>
<proteinExistence type="predicted"/>
<dbReference type="EC" id="3.1.11.2" evidence="2"/>
<dbReference type="SUPFAM" id="SSF56219">
    <property type="entry name" value="DNase I-like"/>
    <property type="match status" value="1"/>
</dbReference>
<sequence>MRVVGAEPLAEELGEEPGAGGEQRQGGEAGGGDGGVGEFAWGEVGEQGDAFAVPFEEVVVEVGLLAAVGGETAADNVDLLGVQACPEVAGTNVFDLEGDLAALELLYRDLTTRHGLTDLYRHHHPDTVEHSWARRPELGYRYDHAHFTTTLLPHITDCRYDHSTREHHADGSRLTDHSALTVATTLTPTHPLLPSAPVNPAQHNEPTLF</sequence>
<feature type="region of interest" description="Disordered" evidence="1">
    <location>
        <begin position="188"/>
        <end position="209"/>
    </location>
</feature>
<feature type="region of interest" description="Disordered" evidence="1">
    <location>
        <begin position="1"/>
        <end position="39"/>
    </location>
</feature>
<dbReference type="Proteomes" id="UP000019277">
    <property type="component" value="Unassembled WGS sequence"/>
</dbReference>
<evidence type="ECO:0000313" key="3">
    <source>
        <dbReference type="Proteomes" id="UP000019277"/>
    </source>
</evidence>
<comment type="caution">
    <text evidence="2">The sequence shown here is derived from an EMBL/GenBank/DDBJ whole genome shotgun (WGS) entry which is preliminary data.</text>
</comment>
<dbReference type="Gene3D" id="3.60.10.10">
    <property type="entry name" value="Endonuclease/exonuclease/phosphatase"/>
    <property type="match status" value="1"/>
</dbReference>
<keyword evidence="2" id="KW-0378">Hydrolase</keyword>
<gene>
    <name evidence="2" type="ORF">UO65_6020</name>
</gene>
<dbReference type="STRING" id="909613.UO65_6020"/>
<protein>
    <submittedName>
        <fullName evidence="2">Exodeoxyribonuclease III</fullName>
        <ecNumber evidence="2">3.1.11.2</ecNumber>
    </submittedName>
</protein>
<accession>W7IQ80</accession>
<dbReference type="InterPro" id="IPR036691">
    <property type="entry name" value="Endo/exonu/phosph_ase_sf"/>
</dbReference>
<evidence type="ECO:0000313" key="2">
    <source>
        <dbReference type="EMBL" id="EWC58666.1"/>
    </source>
</evidence>
<keyword evidence="3" id="KW-1185">Reference proteome</keyword>
<dbReference type="AlphaFoldDB" id="W7IQ80"/>
<dbReference type="GO" id="GO:0008311">
    <property type="term" value="F:double-stranded DNA 3'-5' DNA exonuclease activity"/>
    <property type="evidence" value="ECO:0007669"/>
    <property type="project" value="UniProtKB-EC"/>
</dbReference>
<feature type="compositionally biased region" description="Gly residues" evidence="1">
    <location>
        <begin position="17"/>
        <end position="37"/>
    </location>
</feature>
<organism evidence="2 3">
    <name type="scientific">Actinokineospora spheciospongiae</name>
    <dbReference type="NCBI Taxonomy" id="909613"/>
    <lineage>
        <taxon>Bacteria</taxon>
        <taxon>Bacillati</taxon>
        <taxon>Actinomycetota</taxon>
        <taxon>Actinomycetes</taxon>
        <taxon>Pseudonocardiales</taxon>
        <taxon>Pseudonocardiaceae</taxon>
        <taxon>Actinokineospora</taxon>
    </lineage>
</organism>
<reference evidence="2 3" key="1">
    <citation type="journal article" date="2014" name="Genome Announc.">
        <title>Draft Genome Sequence of the Antitrypanosomally Active Sponge-Associated Bacterium Actinokineospora sp. Strain EG49.</title>
        <authorList>
            <person name="Harjes J."/>
            <person name="Ryu T."/>
            <person name="Abdelmohsen U.R."/>
            <person name="Moitinho-Silva L."/>
            <person name="Horn H."/>
            <person name="Ravasi T."/>
            <person name="Hentschel U."/>
        </authorList>
    </citation>
    <scope>NUCLEOTIDE SEQUENCE [LARGE SCALE GENOMIC DNA]</scope>
    <source>
        <strain evidence="2 3">EG49</strain>
    </source>
</reference>
<dbReference type="EMBL" id="AYXG01000231">
    <property type="protein sequence ID" value="EWC58666.1"/>
    <property type="molecule type" value="Genomic_DNA"/>
</dbReference>
<evidence type="ECO:0000256" key="1">
    <source>
        <dbReference type="SAM" id="MobiDB-lite"/>
    </source>
</evidence>
<dbReference type="eggNOG" id="COG0708">
    <property type="taxonomic scope" value="Bacteria"/>
</dbReference>